<sequence>MFEELIVETDSVLLFAELGVIGGITPKAIPEPSDGAGGLTLIRRLRSSSSP</sequence>
<keyword evidence="2" id="KW-1185">Reference proteome</keyword>
<evidence type="ECO:0000313" key="2">
    <source>
        <dbReference type="Proteomes" id="UP000013568"/>
    </source>
</evidence>
<organism evidence="1 2">
    <name type="scientific">Serratia symbiotica str. Tucson</name>
    <dbReference type="NCBI Taxonomy" id="914128"/>
    <lineage>
        <taxon>Bacteria</taxon>
        <taxon>Pseudomonadati</taxon>
        <taxon>Pseudomonadota</taxon>
        <taxon>Gammaproteobacteria</taxon>
        <taxon>Enterobacterales</taxon>
        <taxon>Yersiniaceae</taxon>
        <taxon>Serratia</taxon>
        <taxon>Serratia symbiotica</taxon>
    </lineage>
</organism>
<dbReference type="Proteomes" id="UP000013568">
    <property type="component" value="Unassembled WGS sequence"/>
</dbReference>
<dbReference type="HOGENOM" id="CLU_3103745_0_0_6"/>
<evidence type="ECO:0000313" key="1">
    <source>
        <dbReference type="EMBL" id="EFW11812.1"/>
    </source>
</evidence>
<reference evidence="2" key="1">
    <citation type="journal article" date="2011" name="Genome Biol. Evol.">
        <title>Massive genomic decay in Serratia symbiotica, a recently evolved symbiont of aphids.</title>
        <authorList>
            <person name="Burke G.R."/>
            <person name="Moran N.A."/>
        </authorList>
    </citation>
    <scope>NUCLEOTIDE SEQUENCE [LARGE SCALE GENOMIC DNA]</scope>
    <source>
        <strain evidence="2">Tucson</strain>
    </source>
</reference>
<accession>E9CNN1</accession>
<name>E9CNN1_9GAMM</name>
<proteinExistence type="predicted"/>
<dbReference type="EMBL" id="GL636121">
    <property type="protein sequence ID" value="EFW11812.1"/>
    <property type="molecule type" value="Genomic_DNA"/>
</dbReference>
<dbReference type="AlphaFoldDB" id="E9CNN1"/>
<gene>
    <name evidence="1" type="ORF">SSYM_2043</name>
</gene>
<protein>
    <submittedName>
        <fullName evidence="1">Uncharacterized protein</fullName>
    </submittedName>
</protein>